<keyword evidence="2" id="KW-0472">Membrane</keyword>
<proteinExistence type="predicted"/>
<dbReference type="Proteomes" id="UP000703269">
    <property type="component" value="Unassembled WGS sequence"/>
</dbReference>
<keyword evidence="2" id="KW-0812">Transmembrane</keyword>
<feature type="region of interest" description="Disordered" evidence="1">
    <location>
        <begin position="82"/>
        <end position="102"/>
    </location>
</feature>
<organism evidence="3 4">
    <name type="scientific">Phanerochaete sordida</name>
    <dbReference type="NCBI Taxonomy" id="48140"/>
    <lineage>
        <taxon>Eukaryota</taxon>
        <taxon>Fungi</taxon>
        <taxon>Dikarya</taxon>
        <taxon>Basidiomycota</taxon>
        <taxon>Agaricomycotina</taxon>
        <taxon>Agaricomycetes</taxon>
        <taxon>Polyporales</taxon>
        <taxon>Phanerochaetaceae</taxon>
        <taxon>Phanerochaete</taxon>
    </lineage>
</organism>
<feature type="transmembrane region" description="Helical" evidence="2">
    <location>
        <begin position="20"/>
        <end position="41"/>
    </location>
</feature>
<reference evidence="3 4" key="1">
    <citation type="submission" date="2021-08" db="EMBL/GenBank/DDBJ databases">
        <title>Draft Genome Sequence of Phanerochaete sordida strain YK-624.</title>
        <authorList>
            <person name="Mori T."/>
            <person name="Dohra H."/>
            <person name="Suzuki T."/>
            <person name="Kawagishi H."/>
            <person name="Hirai H."/>
        </authorList>
    </citation>
    <scope>NUCLEOTIDE SEQUENCE [LARGE SCALE GENOMIC DNA]</scope>
    <source>
        <strain evidence="3 4">YK-624</strain>
    </source>
</reference>
<name>A0A9P3L7L5_9APHY</name>
<evidence type="ECO:0000256" key="1">
    <source>
        <dbReference type="SAM" id="MobiDB-lite"/>
    </source>
</evidence>
<evidence type="ECO:0000313" key="3">
    <source>
        <dbReference type="EMBL" id="GJE85105.1"/>
    </source>
</evidence>
<comment type="caution">
    <text evidence="3">The sequence shown here is derived from an EMBL/GenBank/DDBJ whole genome shotgun (WGS) entry which is preliminary data.</text>
</comment>
<evidence type="ECO:0000313" key="4">
    <source>
        <dbReference type="Proteomes" id="UP000703269"/>
    </source>
</evidence>
<protein>
    <submittedName>
        <fullName evidence="3">Uncharacterized protein</fullName>
    </submittedName>
</protein>
<evidence type="ECO:0000256" key="2">
    <source>
        <dbReference type="SAM" id="Phobius"/>
    </source>
</evidence>
<keyword evidence="2" id="KW-1133">Transmembrane helix</keyword>
<dbReference type="EMBL" id="BPQB01000002">
    <property type="protein sequence ID" value="GJE85105.1"/>
    <property type="molecule type" value="Genomic_DNA"/>
</dbReference>
<dbReference type="AlphaFoldDB" id="A0A9P3L7L5"/>
<keyword evidence="4" id="KW-1185">Reference proteome</keyword>
<gene>
    <name evidence="3" type="ORF">PsYK624_011820</name>
</gene>
<accession>A0A9P3L7L5</accession>
<sequence>MTGQSTTSLNFATLATSSTSLASVVAPFSYTIPQILIYRFIMNLRLASHSRKTTSELGGASRLDSGAASIIFGNMGEPLEYGPHEDYSGGHAEVNEEPGSDHHRLVDERACVDAVVEVAV</sequence>